<protein>
    <submittedName>
        <fullName evidence="2">Uncharacterized protein</fullName>
    </submittedName>
</protein>
<feature type="compositionally biased region" description="Basic and acidic residues" evidence="1">
    <location>
        <begin position="337"/>
        <end position="348"/>
    </location>
</feature>
<accession>A0A0G4I1W6</accession>
<name>A0A0G4I1W6_9ALVE</name>
<gene>
    <name evidence="2" type="ORF">Cvel_10240</name>
</gene>
<dbReference type="VEuPathDB" id="CryptoDB:Cvel_10240"/>
<dbReference type="AlphaFoldDB" id="A0A0G4I1W6"/>
<feature type="compositionally biased region" description="Basic and acidic residues" evidence="1">
    <location>
        <begin position="165"/>
        <end position="175"/>
    </location>
</feature>
<evidence type="ECO:0000313" key="2">
    <source>
        <dbReference type="EMBL" id="CEM50882.1"/>
    </source>
</evidence>
<reference evidence="2" key="1">
    <citation type="submission" date="2014-11" db="EMBL/GenBank/DDBJ databases">
        <authorList>
            <person name="Otto D Thomas"/>
            <person name="Naeem Raeece"/>
        </authorList>
    </citation>
    <scope>NUCLEOTIDE SEQUENCE</scope>
</reference>
<sequence>MKEESERALNLQPFSDPDLTGISLLQGRQSQKAFSDRNAFMENQVRGRAVSIEEFPSSWKERDDPHRSSSGAEQTSHLRTQTDRLHPLGKNRPAQSFCLTGETRVGKVSSVSPEVPLRGPKLAESPAAFFIPEKSFAAPSLRFEKKVEDKISGQKRGNNDFPPVKMKDSREDRFQPKNSLHFGKDKKRLGSLLLNEDLESEASSLFGSECGGARPAKRLRFAPEANQSAPSNWCPKRDSPVVATTAGRQCPKKSCPAPPLHRSELQRPHCAVHAAESAFTRKPMPSFLPAWQADFDQIKKRPWIPDSPETVLSDKPAKGRFFESGARDMALHAFRKEIRSSTKPERPGGDPLQFDAKPPSSPSDAFRLEVKGSTKPKPPGRSPLQFDAKPPSSPSDAFRLEVKGSTKPNPPGGGPLQFDAKPPSSSLEAFRIEIQNSAKAEKQSGSNLQFDAKPPSSSLEAFRLEVIGSIPNLGQPPVHSSLNPRSLKSPYQQSVKLLSKALFRRELRRRMVRRIRRRD</sequence>
<evidence type="ECO:0000256" key="1">
    <source>
        <dbReference type="SAM" id="MobiDB-lite"/>
    </source>
</evidence>
<feature type="region of interest" description="Disordered" evidence="1">
    <location>
        <begin position="148"/>
        <end position="182"/>
    </location>
</feature>
<organism evidence="2">
    <name type="scientific">Chromera velia CCMP2878</name>
    <dbReference type="NCBI Taxonomy" id="1169474"/>
    <lineage>
        <taxon>Eukaryota</taxon>
        <taxon>Sar</taxon>
        <taxon>Alveolata</taxon>
        <taxon>Colpodellida</taxon>
        <taxon>Chromeraceae</taxon>
        <taxon>Chromera</taxon>
    </lineage>
</organism>
<dbReference type="EMBL" id="CDMZ01004779">
    <property type="protein sequence ID" value="CEM50882.1"/>
    <property type="molecule type" value="Genomic_DNA"/>
</dbReference>
<proteinExistence type="predicted"/>
<feature type="region of interest" description="Disordered" evidence="1">
    <location>
        <begin position="45"/>
        <end position="98"/>
    </location>
</feature>
<feature type="region of interest" description="Disordered" evidence="1">
    <location>
        <begin position="1"/>
        <end position="21"/>
    </location>
</feature>
<feature type="compositionally biased region" description="Polar residues" evidence="1">
    <location>
        <begin position="68"/>
        <end position="79"/>
    </location>
</feature>
<feature type="region of interest" description="Disordered" evidence="1">
    <location>
        <begin position="337"/>
        <end position="426"/>
    </location>
</feature>